<reference evidence="3" key="1">
    <citation type="journal article" date="2019" name="Int. J. Syst. Evol. Microbiol.">
        <title>The Global Catalogue of Microorganisms (GCM) 10K type strain sequencing project: providing services to taxonomists for standard genome sequencing and annotation.</title>
        <authorList>
            <consortium name="The Broad Institute Genomics Platform"/>
            <consortium name="The Broad Institute Genome Sequencing Center for Infectious Disease"/>
            <person name="Wu L."/>
            <person name="Ma J."/>
        </authorList>
    </citation>
    <scope>NUCLEOTIDE SEQUENCE [LARGE SCALE GENOMIC DNA]</scope>
    <source>
        <strain evidence="3">CGMCC 1.12286</strain>
    </source>
</reference>
<dbReference type="RefSeq" id="WP_377942747.1">
    <property type="nucleotide sequence ID" value="NZ_JBHUCX010000023.1"/>
</dbReference>
<comment type="caution">
    <text evidence="2">The sequence shown here is derived from an EMBL/GenBank/DDBJ whole genome shotgun (WGS) entry which is preliminary data.</text>
</comment>
<sequence>MAKRTRVLRHVCLWALFILLMAVLPFAVKGLWLIVAYIVVLGLLLSIGPFQIWRLRKHPKQLLERLEVQPFVGPLGIKRHKKHAYAELHFLLGQDLYDSSIQQWGPKKLKKQFEVELEKPIYDDLEFLTAETIESSGLLKRLGFEEKKTWVNPITTIAILSQSYYSYKNDPKEKHPFKKLCRKLKQVKWPRSYVYDLTIKRE</sequence>
<dbReference type="EMBL" id="JBHUCX010000023">
    <property type="protein sequence ID" value="MFD1674873.1"/>
    <property type="molecule type" value="Genomic_DNA"/>
</dbReference>
<evidence type="ECO:0000313" key="2">
    <source>
        <dbReference type="EMBL" id="MFD1674873.1"/>
    </source>
</evidence>
<keyword evidence="3" id="KW-1185">Reference proteome</keyword>
<evidence type="ECO:0000313" key="3">
    <source>
        <dbReference type="Proteomes" id="UP001597079"/>
    </source>
</evidence>
<name>A0ABW4JHK7_9BACL</name>
<proteinExistence type="predicted"/>
<feature type="transmembrane region" description="Helical" evidence="1">
    <location>
        <begin position="34"/>
        <end position="53"/>
    </location>
</feature>
<protein>
    <submittedName>
        <fullName evidence="2">Uncharacterized protein</fullName>
    </submittedName>
</protein>
<dbReference type="Proteomes" id="UP001597079">
    <property type="component" value="Unassembled WGS sequence"/>
</dbReference>
<keyword evidence="1" id="KW-0472">Membrane</keyword>
<keyword evidence="1" id="KW-1133">Transmembrane helix</keyword>
<gene>
    <name evidence="2" type="ORF">ACFSB2_09195</name>
</gene>
<evidence type="ECO:0000256" key="1">
    <source>
        <dbReference type="SAM" id="Phobius"/>
    </source>
</evidence>
<organism evidence="2 3">
    <name type="scientific">Alicyclobacillus fodiniaquatilis</name>
    <dbReference type="NCBI Taxonomy" id="1661150"/>
    <lineage>
        <taxon>Bacteria</taxon>
        <taxon>Bacillati</taxon>
        <taxon>Bacillota</taxon>
        <taxon>Bacilli</taxon>
        <taxon>Bacillales</taxon>
        <taxon>Alicyclobacillaceae</taxon>
        <taxon>Alicyclobacillus</taxon>
    </lineage>
</organism>
<keyword evidence="1" id="KW-0812">Transmembrane</keyword>
<accession>A0ABW4JHK7</accession>
<feature type="transmembrane region" description="Helical" evidence="1">
    <location>
        <begin position="7"/>
        <end position="28"/>
    </location>
</feature>